<evidence type="ECO:0000256" key="1">
    <source>
        <dbReference type="ARBA" id="ARBA00009670"/>
    </source>
</evidence>
<comment type="similarity">
    <text evidence="1">Belongs to the protein kinase superfamily. ADCK protein kinase family.</text>
</comment>
<protein>
    <submittedName>
        <fullName evidence="4">ABC1 kinase family protein</fullName>
    </submittedName>
</protein>
<organism evidence="4 5">
    <name type="scientific">Alicyclobacillus fodiniaquatilis</name>
    <dbReference type="NCBI Taxonomy" id="1661150"/>
    <lineage>
        <taxon>Bacteria</taxon>
        <taxon>Bacillati</taxon>
        <taxon>Bacillota</taxon>
        <taxon>Bacilli</taxon>
        <taxon>Bacillales</taxon>
        <taxon>Alicyclobacillaceae</taxon>
        <taxon>Alicyclobacillus</taxon>
    </lineage>
</organism>
<dbReference type="PROSITE" id="PS50011">
    <property type="entry name" value="PROTEIN_KINASE_DOM"/>
    <property type="match status" value="1"/>
</dbReference>
<gene>
    <name evidence="4" type="ORF">ACFSB2_02005</name>
</gene>
<feature type="transmembrane region" description="Helical" evidence="2">
    <location>
        <begin position="504"/>
        <end position="527"/>
    </location>
</feature>
<dbReference type="InterPro" id="IPR004147">
    <property type="entry name" value="ABC1_dom"/>
</dbReference>
<dbReference type="EMBL" id="JBHUCX010000005">
    <property type="protein sequence ID" value="MFD1673497.1"/>
    <property type="molecule type" value="Genomic_DNA"/>
</dbReference>
<feature type="domain" description="Protein kinase" evidence="3">
    <location>
        <begin position="130"/>
        <end position="462"/>
    </location>
</feature>
<dbReference type="Proteomes" id="UP001597079">
    <property type="component" value="Unassembled WGS sequence"/>
</dbReference>
<dbReference type="SUPFAM" id="SSF56112">
    <property type="entry name" value="Protein kinase-like (PK-like)"/>
    <property type="match status" value="1"/>
</dbReference>
<evidence type="ECO:0000313" key="5">
    <source>
        <dbReference type="Proteomes" id="UP001597079"/>
    </source>
</evidence>
<reference evidence="5" key="1">
    <citation type="journal article" date="2019" name="Int. J. Syst. Evol. Microbiol.">
        <title>The Global Catalogue of Microorganisms (GCM) 10K type strain sequencing project: providing services to taxonomists for standard genome sequencing and annotation.</title>
        <authorList>
            <consortium name="The Broad Institute Genomics Platform"/>
            <consortium name="The Broad Institute Genome Sequencing Center for Infectious Disease"/>
            <person name="Wu L."/>
            <person name="Ma J."/>
        </authorList>
    </citation>
    <scope>NUCLEOTIDE SEQUENCE [LARGE SCALE GENOMIC DNA]</scope>
    <source>
        <strain evidence="5">CGMCC 1.12286</strain>
    </source>
</reference>
<evidence type="ECO:0000259" key="3">
    <source>
        <dbReference type="PROSITE" id="PS50011"/>
    </source>
</evidence>
<evidence type="ECO:0000256" key="2">
    <source>
        <dbReference type="SAM" id="Phobius"/>
    </source>
</evidence>
<keyword evidence="2" id="KW-1133">Transmembrane helix</keyword>
<feature type="transmembrane region" description="Helical" evidence="2">
    <location>
        <begin position="533"/>
        <end position="558"/>
    </location>
</feature>
<name>A0ABW4JAY2_9BACL</name>
<comment type="caution">
    <text evidence="4">The sequence shown here is derived from an EMBL/GenBank/DDBJ whole genome shotgun (WGS) entry which is preliminary data.</text>
</comment>
<proteinExistence type="inferred from homology"/>
<keyword evidence="2" id="KW-0472">Membrane</keyword>
<dbReference type="RefSeq" id="WP_377940911.1">
    <property type="nucleotide sequence ID" value="NZ_JBHUCX010000005.1"/>
</dbReference>
<dbReference type="PANTHER" id="PTHR10566">
    <property type="entry name" value="CHAPERONE-ACTIVITY OF BC1 COMPLEX CABC1 -RELATED"/>
    <property type="match status" value="1"/>
</dbReference>
<dbReference type="InterPro" id="IPR011009">
    <property type="entry name" value="Kinase-like_dom_sf"/>
</dbReference>
<evidence type="ECO:0000313" key="4">
    <source>
        <dbReference type="EMBL" id="MFD1673497.1"/>
    </source>
</evidence>
<dbReference type="GO" id="GO:0016301">
    <property type="term" value="F:kinase activity"/>
    <property type="evidence" value="ECO:0007669"/>
    <property type="project" value="UniProtKB-KW"/>
</dbReference>
<sequence length="562" mass="63615">MVGRQILGKRVRHLSRYKDIAQILVANGFGWFIDEIGLSDVIDIPRRLFSRKQERQTLTTAERIRLVIEQLGPTFIKLGQVASLRADVFPSELLDELARLQDEVPPVPFSAVQSIVETELGQPLAEIFSVFDEVPVGSASIGQVHRAELLGGQEVAVKVQRPDIVKKIEIDLDILMDLARMAERHFSWAKHYSLSDVVEEFRYTLMNELNYTIEGHNADKLRSIHAEDQHVKVPEVNWDWTTTKVLTMEYVRGIKLTNLKLLEEAGYDAHLIAERAANAMFTEMLVHGFYHADPHPGNLAVLPDHSLLFMDFGMVGRLTSDMKRFLASLIVGLMRGDADAIIRTLYRMSVVPPDIDDNKLRRDVEGLREKYYDMPFQQISLGEATSDLFAVAYRHQIKIPSDLALVGKTLITIEGVVEALDPSFRILNIAEPFGRMLLKERISPKNLRKSTLRGALELFDFLSDLPKQLRAMMDGVSRGRIKVQLEMSEAKPLIRQLIRMSNRLSLSILLLSFSIFMAGLMIASALAKTPSRLWAFPMTDIGTIVGLILLCLLIISIWRSHR</sequence>
<dbReference type="CDD" id="cd05121">
    <property type="entry name" value="ABC1_ADCK3-like"/>
    <property type="match status" value="1"/>
</dbReference>
<dbReference type="Pfam" id="PF03109">
    <property type="entry name" value="ABC1"/>
    <property type="match status" value="1"/>
</dbReference>
<keyword evidence="5" id="KW-1185">Reference proteome</keyword>
<keyword evidence="4" id="KW-0808">Transferase</keyword>
<dbReference type="InterPro" id="IPR000719">
    <property type="entry name" value="Prot_kinase_dom"/>
</dbReference>
<keyword evidence="4" id="KW-0418">Kinase</keyword>
<dbReference type="InterPro" id="IPR050154">
    <property type="entry name" value="UbiB_kinase"/>
</dbReference>
<accession>A0ABW4JAY2</accession>
<keyword evidence="2" id="KW-0812">Transmembrane</keyword>
<dbReference type="PANTHER" id="PTHR10566:SF113">
    <property type="entry name" value="PROTEIN ACTIVITY OF BC1 COMPLEX KINASE 7, CHLOROPLASTIC"/>
    <property type="match status" value="1"/>
</dbReference>